<dbReference type="EMBL" id="BAABCV010000005">
    <property type="protein sequence ID" value="GAA4094482.1"/>
    <property type="molecule type" value="Genomic_DNA"/>
</dbReference>
<keyword evidence="3" id="KW-1185">Reference proteome</keyword>
<organism evidence="2 3">
    <name type="scientific">Mucilaginibacter panaciglaebae</name>
    <dbReference type="NCBI Taxonomy" id="502331"/>
    <lineage>
        <taxon>Bacteria</taxon>
        <taxon>Pseudomonadati</taxon>
        <taxon>Bacteroidota</taxon>
        <taxon>Sphingobacteriia</taxon>
        <taxon>Sphingobacteriales</taxon>
        <taxon>Sphingobacteriaceae</taxon>
        <taxon>Mucilaginibacter</taxon>
    </lineage>
</organism>
<dbReference type="PANTHER" id="PTHR43794">
    <property type="entry name" value="AMINOHYDROLASE SSNA-RELATED"/>
    <property type="match status" value="1"/>
</dbReference>
<sequence length="378" mass="42605">MFDAMILNNVTPITGNGQTNIYLKNGKQLPLGGVAASALQLDFGGALAFPGLVNSHDHLDFNLFPQLGDKTYNNYTEWGNYIHTNYKQEIEAVLKVPSALRVSWGIFKNLLCGVTTVVNHGEHLVVKNAPITIEQGHSIHSLQFEKWWKLKLNNPLKRKMPATIHIGEGDDNLANNEIDQLNHWNLLHKKLIGVHGIAMTGEQAKKFEALVWCPESNYFLFNKTARIDHLKNHTTILFGTDSTLTGNWNIWDHIRLARKTKMLTDAELYNSMYPRRAFCNLTDGHHDGAIVVTKKQPATNVFESFYATNPSDILLVIHHSQIRLFDASLLDQLKGIDLRNFSQVTINGCCKYIEGDLPGLMQQIKSYYPEAVFPVSAN</sequence>
<dbReference type="InterPro" id="IPR011059">
    <property type="entry name" value="Metal-dep_hydrolase_composite"/>
</dbReference>
<dbReference type="Gene3D" id="2.30.40.10">
    <property type="entry name" value="Urease, subunit C, domain 1"/>
    <property type="match status" value="1"/>
</dbReference>
<keyword evidence="1" id="KW-0378">Hydrolase</keyword>
<accession>A0ABP7WRG4</accession>
<dbReference type="InterPro" id="IPR032466">
    <property type="entry name" value="Metal_Hydrolase"/>
</dbReference>
<proteinExistence type="predicted"/>
<evidence type="ECO:0000313" key="2">
    <source>
        <dbReference type="EMBL" id="GAA4094482.1"/>
    </source>
</evidence>
<gene>
    <name evidence="2" type="ORF">GCM10022392_16590</name>
</gene>
<dbReference type="SUPFAM" id="SSF51556">
    <property type="entry name" value="Metallo-dependent hydrolases"/>
    <property type="match status" value="1"/>
</dbReference>
<reference evidence="3" key="1">
    <citation type="journal article" date="2019" name="Int. J. Syst. Evol. Microbiol.">
        <title>The Global Catalogue of Microorganisms (GCM) 10K type strain sequencing project: providing services to taxonomists for standard genome sequencing and annotation.</title>
        <authorList>
            <consortium name="The Broad Institute Genomics Platform"/>
            <consortium name="The Broad Institute Genome Sequencing Center for Infectious Disease"/>
            <person name="Wu L."/>
            <person name="Ma J."/>
        </authorList>
    </citation>
    <scope>NUCLEOTIDE SEQUENCE [LARGE SCALE GENOMIC DNA]</scope>
    <source>
        <strain evidence="3">JCM 17085</strain>
    </source>
</reference>
<dbReference type="InterPro" id="IPR050287">
    <property type="entry name" value="MTA/SAH_deaminase"/>
</dbReference>
<name>A0ABP7WRG4_9SPHI</name>
<evidence type="ECO:0000313" key="3">
    <source>
        <dbReference type="Proteomes" id="UP001500841"/>
    </source>
</evidence>
<dbReference type="PANTHER" id="PTHR43794:SF11">
    <property type="entry name" value="AMIDOHYDROLASE-RELATED DOMAIN-CONTAINING PROTEIN"/>
    <property type="match status" value="1"/>
</dbReference>
<comment type="caution">
    <text evidence="2">The sequence shown here is derived from an EMBL/GenBank/DDBJ whole genome shotgun (WGS) entry which is preliminary data.</text>
</comment>
<protein>
    <submittedName>
        <fullName evidence="2">Amidohydrolase family protein</fullName>
    </submittedName>
</protein>
<dbReference type="Proteomes" id="UP001500841">
    <property type="component" value="Unassembled WGS sequence"/>
</dbReference>
<evidence type="ECO:0000256" key="1">
    <source>
        <dbReference type="ARBA" id="ARBA00022801"/>
    </source>
</evidence>
<dbReference type="Gene3D" id="3.20.20.140">
    <property type="entry name" value="Metal-dependent hydrolases"/>
    <property type="match status" value="2"/>
</dbReference>